<reference evidence="2" key="1">
    <citation type="submission" date="2016-02" db="EMBL/GenBank/DDBJ databases">
        <title>Dietzia cinnamea strain CD11_5 genome sequencing and assembly.</title>
        <authorList>
            <person name="Kaur G."/>
            <person name="Nair G.R."/>
            <person name="Mayilraj S."/>
        </authorList>
    </citation>
    <scope>NUCLEOTIDE SEQUENCE [LARGE SCALE GENOMIC DNA]</scope>
    <source>
        <strain evidence="2">CD10_2</strain>
    </source>
</reference>
<evidence type="ECO:0000313" key="1">
    <source>
        <dbReference type="EMBL" id="OAH47310.1"/>
    </source>
</evidence>
<protein>
    <submittedName>
        <fullName evidence="1">Uncharacterized protein</fullName>
    </submittedName>
</protein>
<evidence type="ECO:0000313" key="2">
    <source>
        <dbReference type="Proteomes" id="UP000077242"/>
    </source>
</evidence>
<proteinExistence type="predicted"/>
<dbReference type="EMBL" id="LSTU01000049">
    <property type="protein sequence ID" value="OAH47310.1"/>
    <property type="molecule type" value="Genomic_DNA"/>
</dbReference>
<sequence>MQSTRFDVILTAQEHRRVFPSRSFRTFVQMRNNIDFRFTAHRHLLDLEARNSRLMYLVSAGETYGVIWDDAVLCQKNSHDAWVYFLSQQPQTPLPA</sequence>
<name>A0AAP7FJW5_9PSED</name>
<dbReference type="Proteomes" id="UP000077242">
    <property type="component" value="Unassembled WGS sequence"/>
</dbReference>
<organism evidence="1 2">
    <name type="scientific">Pseudomonas monteilii</name>
    <dbReference type="NCBI Taxonomy" id="76759"/>
    <lineage>
        <taxon>Bacteria</taxon>
        <taxon>Pseudomonadati</taxon>
        <taxon>Pseudomonadota</taxon>
        <taxon>Gammaproteobacteria</taxon>
        <taxon>Pseudomonadales</taxon>
        <taxon>Pseudomonadaceae</taxon>
        <taxon>Pseudomonas</taxon>
    </lineage>
</organism>
<dbReference type="AlphaFoldDB" id="A0AAP7FJW5"/>
<accession>A0AAP7FJW5</accession>
<gene>
    <name evidence="1" type="ORF">AYJ70_27285</name>
</gene>
<comment type="caution">
    <text evidence="1">The sequence shown here is derived from an EMBL/GenBank/DDBJ whole genome shotgun (WGS) entry which is preliminary data.</text>
</comment>